<dbReference type="Proteomes" id="UP000694906">
    <property type="component" value="Unplaced"/>
</dbReference>
<sequence length="181" mass="19986">MAKSPCFRPLTRSCLAIRGSTGRVSPDPETWGPEMSGSPGQISRDLDARHSGPPSPGQVQSGPATAVSPRCPFVPLLIGAQWEESRAEDCMDQLQPQLKSHMWSPSQLHLQLPAQHWDHSQSPWQPLHLLQCWGTRWLHSGPCHLLSSALGQLLAPPTVSFTYAASCFGIYNCPYFLDLYK</sequence>
<organism evidence="2 3">
    <name type="scientific">Heterocephalus glaber</name>
    <name type="common">Naked mole rat</name>
    <dbReference type="NCBI Taxonomy" id="10181"/>
    <lineage>
        <taxon>Eukaryota</taxon>
        <taxon>Metazoa</taxon>
        <taxon>Chordata</taxon>
        <taxon>Craniata</taxon>
        <taxon>Vertebrata</taxon>
        <taxon>Euteleostomi</taxon>
        <taxon>Mammalia</taxon>
        <taxon>Eutheria</taxon>
        <taxon>Euarchontoglires</taxon>
        <taxon>Glires</taxon>
        <taxon>Rodentia</taxon>
        <taxon>Hystricomorpha</taxon>
        <taxon>Bathyergidae</taxon>
        <taxon>Heterocephalus</taxon>
    </lineage>
</organism>
<keyword evidence="2" id="KW-1185">Reference proteome</keyword>
<evidence type="ECO:0000313" key="3">
    <source>
        <dbReference type="RefSeq" id="XP_021121815.1"/>
    </source>
</evidence>
<proteinExistence type="predicted"/>
<accession>A0AAX6TJ08</accession>
<dbReference type="GeneID" id="110351099"/>
<name>A0AAX6TJ08_HETGA</name>
<gene>
    <name evidence="3" type="primary">LOC110351099</name>
</gene>
<dbReference type="AlphaFoldDB" id="A0AAX6TJ08"/>
<protein>
    <submittedName>
        <fullName evidence="3">Uncharacterized protein LOC110351099 isoform X3</fullName>
    </submittedName>
</protein>
<evidence type="ECO:0000256" key="1">
    <source>
        <dbReference type="SAM" id="MobiDB-lite"/>
    </source>
</evidence>
<dbReference type="RefSeq" id="XP_021121815.1">
    <property type="nucleotide sequence ID" value="XM_021266156.1"/>
</dbReference>
<feature type="region of interest" description="Disordered" evidence="1">
    <location>
        <begin position="17"/>
        <end position="66"/>
    </location>
</feature>
<reference evidence="3" key="1">
    <citation type="submission" date="2025-08" db="UniProtKB">
        <authorList>
            <consortium name="RefSeq"/>
        </authorList>
    </citation>
    <scope>IDENTIFICATION</scope>
</reference>
<evidence type="ECO:0000313" key="2">
    <source>
        <dbReference type="Proteomes" id="UP000694906"/>
    </source>
</evidence>